<dbReference type="eggNOG" id="ENOG5033IPS">
    <property type="taxonomic scope" value="Bacteria"/>
</dbReference>
<dbReference type="EMBL" id="AMSD01000001">
    <property type="protein sequence ID" value="EPE37699.1"/>
    <property type="molecule type" value="Genomic_DNA"/>
</dbReference>
<keyword evidence="3" id="KW-1185">Reference proteome</keyword>
<gene>
    <name evidence="2" type="ORF">O1U_0158</name>
</gene>
<evidence type="ECO:0000313" key="3">
    <source>
        <dbReference type="Proteomes" id="UP000053688"/>
    </source>
</evidence>
<evidence type="ECO:0000256" key="1">
    <source>
        <dbReference type="SAM" id="Phobius"/>
    </source>
</evidence>
<evidence type="ECO:0000313" key="2">
    <source>
        <dbReference type="EMBL" id="EPE37699.1"/>
    </source>
</evidence>
<accession>S3DKQ0</accession>
<dbReference type="Pfam" id="PF10975">
    <property type="entry name" value="DUF2802"/>
    <property type="match status" value="1"/>
</dbReference>
<reference evidence="2 3" key="1">
    <citation type="journal article" date="2014" name="Environ. Microbiol.">
        <title>Genomic signatures of obligate host dependence in the luminous bacterial symbiont of a vertebrate.</title>
        <authorList>
            <person name="Hendry T.A."/>
            <person name="de Wet J.R."/>
            <person name="Dunlap P.V."/>
        </authorList>
    </citation>
    <scope>NUCLEOTIDE SEQUENCE [LARGE SCALE GENOMIC DNA]</scope>
    <source>
        <strain evidence="2 3">Akat1</strain>
    </source>
</reference>
<dbReference type="STRING" id="28176.CF66_2265"/>
<dbReference type="Proteomes" id="UP000053688">
    <property type="component" value="Unassembled WGS sequence"/>
</dbReference>
<keyword evidence="1" id="KW-1133">Transmembrane helix</keyword>
<sequence length="145" mass="16709">MIIQSLFSLLGFFIFLFFVFLFFQIRISSLIKKQKQEIGELKNCLRKSGKQLVELRSIIIGIGKRVNEQGDSIKHINERLFELEKTDTSSRLYTRASKMLKLGAGLRELIEECELPKAEAELMMSLQKKLTGKEKIPPLETTPDM</sequence>
<comment type="caution">
    <text evidence="2">The sequence shown here is derived from an EMBL/GenBank/DDBJ whole genome shotgun (WGS) entry which is preliminary data.</text>
</comment>
<dbReference type="InterPro" id="IPR021244">
    <property type="entry name" value="DUF2802"/>
</dbReference>
<protein>
    <submittedName>
        <fullName evidence="2">ATPase involved in DNA repair</fullName>
    </submittedName>
</protein>
<keyword evidence="1" id="KW-0812">Transmembrane</keyword>
<name>S3DKQ0_9GAMM</name>
<dbReference type="RefSeq" id="WP_016503497.1">
    <property type="nucleotide sequence ID" value="NZ_AMSD01000001.1"/>
</dbReference>
<proteinExistence type="predicted"/>
<organism evidence="2 3">
    <name type="scientific">Candidatus Photodesmus katoptron Akat1</name>
    <dbReference type="NCBI Taxonomy" id="1236703"/>
    <lineage>
        <taxon>Bacteria</taxon>
        <taxon>Pseudomonadati</taxon>
        <taxon>Pseudomonadota</taxon>
        <taxon>Gammaproteobacteria</taxon>
        <taxon>Vibrionales</taxon>
        <taxon>Vibrionaceae</taxon>
        <taxon>Candidatus Photodesmus</taxon>
    </lineage>
</organism>
<dbReference type="PATRIC" id="fig|1236703.3.peg.147"/>
<feature type="transmembrane region" description="Helical" evidence="1">
    <location>
        <begin position="6"/>
        <end position="25"/>
    </location>
</feature>
<dbReference type="AlphaFoldDB" id="S3DKQ0"/>
<keyword evidence="1" id="KW-0472">Membrane</keyword>